<evidence type="ECO:0000256" key="13">
    <source>
        <dbReference type="ARBA" id="ARBA00047588"/>
    </source>
</evidence>
<comment type="catalytic activity">
    <reaction evidence="17">
        <text>a fatty acyl-CoA + H2O = a fatty acid + CoA + H(+)</text>
        <dbReference type="Rhea" id="RHEA:16781"/>
        <dbReference type="ChEBI" id="CHEBI:15377"/>
        <dbReference type="ChEBI" id="CHEBI:15378"/>
        <dbReference type="ChEBI" id="CHEBI:28868"/>
        <dbReference type="ChEBI" id="CHEBI:57287"/>
        <dbReference type="ChEBI" id="CHEBI:77636"/>
    </reaction>
    <physiologicalReaction direction="left-to-right" evidence="17">
        <dbReference type="Rhea" id="RHEA:16782"/>
    </physiologicalReaction>
</comment>
<evidence type="ECO:0000256" key="7">
    <source>
        <dbReference type="ARBA" id="ARBA00022801"/>
    </source>
</evidence>
<evidence type="ECO:0000256" key="20">
    <source>
        <dbReference type="ARBA" id="ARBA00067273"/>
    </source>
</evidence>
<evidence type="ECO:0000256" key="14">
    <source>
        <dbReference type="ARBA" id="ARBA00047969"/>
    </source>
</evidence>
<dbReference type="GO" id="GO:0005819">
    <property type="term" value="C:spindle"/>
    <property type="evidence" value="ECO:0007669"/>
    <property type="project" value="UniProtKB-SubCell"/>
</dbReference>
<feature type="non-terminal residue" evidence="25">
    <location>
        <position position="149"/>
    </location>
</feature>
<keyword evidence="7" id="KW-0378">Hydrolase</keyword>
<dbReference type="GO" id="GO:0005829">
    <property type="term" value="C:cytosol"/>
    <property type="evidence" value="ECO:0007669"/>
    <property type="project" value="UniProtKB-SubCell"/>
</dbReference>
<comment type="subunit">
    <text evidence="19">Homotetramer. Interacts with PCTP.</text>
</comment>
<dbReference type="Proteomes" id="UP001328107">
    <property type="component" value="Unassembled WGS sequence"/>
</dbReference>
<dbReference type="InterPro" id="IPR039298">
    <property type="entry name" value="ACOT13"/>
</dbReference>
<evidence type="ECO:0000256" key="10">
    <source>
        <dbReference type="ARBA" id="ARBA00023128"/>
    </source>
</evidence>
<comment type="caution">
    <text evidence="25">The sequence shown here is derived from an EMBL/GenBank/DDBJ whole genome shotgun (WGS) entry which is preliminary data.</text>
</comment>
<dbReference type="Pfam" id="PF03061">
    <property type="entry name" value="4HBT"/>
    <property type="match status" value="1"/>
</dbReference>
<evidence type="ECO:0000256" key="22">
    <source>
        <dbReference type="ARBA" id="ARBA00081533"/>
    </source>
</evidence>
<gene>
    <name evidence="25" type="ORF">PMAYCL1PPCAC_14876</name>
</gene>
<keyword evidence="6" id="KW-0963">Cytoplasm</keyword>
<dbReference type="GO" id="GO:0005739">
    <property type="term" value="C:mitochondrion"/>
    <property type="evidence" value="ECO:0007669"/>
    <property type="project" value="UniProtKB-SubCell"/>
</dbReference>
<evidence type="ECO:0000256" key="12">
    <source>
        <dbReference type="ARBA" id="ARBA00023242"/>
    </source>
</evidence>
<comment type="catalytic activity">
    <reaction evidence="13">
        <text>octanoyl-CoA + H2O = octanoate + CoA + H(+)</text>
        <dbReference type="Rhea" id="RHEA:30143"/>
        <dbReference type="ChEBI" id="CHEBI:15377"/>
        <dbReference type="ChEBI" id="CHEBI:15378"/>
        <dbReference type="ChEBI" id="CHEBI:25646"/>
        <dbReference type="ChEBI" id="CHEBI:57287"/>
        <dbReference type="ChEBI" id="CHEBI:57386"/>
    </reaction>
    <physiologicalReaction direction="left-to-right" evidence="13">
        <dbReference type="Rhea" id="RHEA:30144"/>
    </physiologicalReaction>
</comment>
<dbReference type="GO" id="GO:0047617">
    <property type="term" value="F:fatty acyl-CoA hydrolase activity"/>
    <property type="evidence" value="ECO:0007669"/>
    <property type="project" value="InterPro"/>
</dbReference>
<dbReference type="Gene3D" id="3.10.129.10">
    <property type="entry name" value="Hotdog Thioesterase"/>
    <property type="match status" value="1"/>
</dbReference>
<feature type="non-terminal residue" evidence="25">
    <location>
        <position position="1"/>
    </location>
</feature>
<dbReference type="FunFam" id="3.10.129.10:FF:000021">
    <property type="entry name" value="Acyl-coenzyme A thioesterase 13"/>
    <property type="match status" value="1"/>
</dbReference>
<evidence type="ECO:0000256" key="6">
    <source>
        <dbReference type="ARBA" id="ARBA00022490"/>
    </source>
</evidence>
<keyword evidence="9" id="KW-0443">Lipid metabolism</keyword>
<dbReference type="InterPro" id="IPR006683">
    <property type="entry name" value="Thioestr_dom"/>
</dbReference>
<comment type="subcellular location">
    <subcellularLocation>
        <location evidence="3">Cytoplasm</location>
        <location evidence="3">Cytoskeleton</location>
        <location evidence="3">Spindle</location>
    </subcellularLocation>
    <subcellularLocation>
        <location evidence="4">Cytoplasm</location>
        <location evidence="4">Cytosol</location>
    </subcellularLocation>
    <subcellularLocation>
        <location evidence="2">Mitochondrion</location>
    </subcellularLocation>
    <subcellularLocation>
        <location evidence="1">Nucleus</location>
    </subcellularLocation>
</comment>
<comment type="catalytic activity">
    <reaction evidence="14">
        <text>decanoyl-CoA + H2O = decanoate + CoA + H(+)</text>
        <dbReference type="Rhea" id="RHEA:40059"/>
        <dbReference type="ChEBI" id="CHEBI:15377"/>
        <dbReference type="ChEBI" id="CHEBI:15378"/>
        <dbReference type="ChEBI" id="CHEBI:27689"/>
        <dbReference type="ChEBI" id="CHEBI:57287"/>
        <dbReference type="ChEBI" id="CHEBI:61430"/>
    </reaction>
    <physiologicalReaction direction="left-to-right" evidence="14">
        <dbReference type="Rhea" id="RHEA:40060"/>
    </physiologicalReaction>
</comment>
<keyword evidence="10" id="KW-0496">Mitochondrion</keyword>
<comment type="similarity">
    <text evidence="5">Belongs to the thioesterase PaaI family.</text>
</comment>
<dbReference type="PANTHER" id="PTHR21660">
    <property type="entry name" value="THIOESTERASE SUPERFAMILY MEMBER-RELATED"/>
    <property type="match status" value="1"/>
</dbReference>
<keyword evidence="8" id="KW-0007">Acetylation</keyword>
<evidence type="ECO:0000256" key="1">
    <source>
        <dbReference type="ARBA" id="ARBA00004123"/>
    </source>
</evidence>
<keyword evidence="12" id="KW-0539">Nucleus</keyword>
<evidence type="ECO:0000256" key="2">
    <source>
        <dbReference type="ARBA" id="ARBA00004173"/>
    </source>
</evidence>
<dbReference type="GO" id="GO:0006629">
    <property type="term" value="P:lipid metabolic process"/>
    <property type="evidence" value="ECO:0007669"/>
    <property type="project" value="UniProtKB-KW"/>
</dbReference>
<evidence type="ECO:0000256" key="23">
    <source>
        <dbReference type="ARBA" id="ARBA00083956"/>
    </source>
</evidence>
<evidence type="ECO:0000256" key="18">
    <source>
        <dbReference type="ARBA" id="ARBA00058205"/>
    </source>
</evidence>
<evidence type="ECO:0000259" key="24">
    <source>
        <dbReference type="Pfam" id="PF03061"/>
    </source>
</evidence>
<dbReference type="CDD" id="cd03443">
    <property type="entry name" value="PaaI_thioesterase"/>
    <property type="match status" value="1"/>
</dbReference>
<dbReference type="InterPro" id="IPR029069">
    <property type="entry name" value="HotDog_dom_sf"/>
</dbReference>
<evidence type="ECO:0000256" key="5">
    <source>
        <dbReference type="ARBA" id="ARBA00008324"/>
    </source>
</evidence>
<evidence type="ECO:0000256" key="17">
    <source>
        <dbReference type="ARBA" id="ARBA00052976"/>
    </source>
</evidence>
<comment type="catalytic activity">
    <reaction evidence="16">
        <text>hexanoyl-CoA + H2O = hexanoate + CoA + H(+)</text>
        <dbReference type="Rhea" id="RHEA:40115"/>
        <dbReference type="ChEBI" id="CHEBI:15377"/>
        <dbReference type="ChEBI" id="CHEBI:15378"/>
        <dbReference type="ChEBI" id="CHEBI:17120"/>
        <dbReference type="ChEBI" id="CHEBI:57287"/>
        <dbReference type="ChEBI" id="CHEBI:62620"/>
    </reaction>
    <physiologicalReaction direction="left-to-right" evidence="16">
        <dbReference type="Rhea" id="RHEA:40116"/>
    </physiologicalReaction>
</comment>
<evidence type="ECO:0000256" key="3">
    <source>
        <dbReference type="ARBA" id="ARBA00004186"/>
    </source>
</evidence>
<proteinExistence type="inferred from homology"/>
<comment type="catalytic activity">
    <reaction evidence="15">
        <text>dodecanoyl-CoA + H2O = dodecanoate + CoA + H(+)</text>
        <dbReference type="Rhea" id="RHEA:30135"/>
        <dbReference type="ChEBI" id="CHEBI:15377"/>
        <dbReference type="ChEBI" id="CHEBI:15378"/>
        <dbReference type="ChEBI" id="CHEBI:18262"/>
        <dbReference type="ChEBI" id="CHEBI:57287"/>
        <dbReference type="ChEBI" id="CHEBI:57375"/>
    </reaction>
    <physiologicalReaction direction="left-to-right" evidence="15">
        <dbReference type="Rhea" id="RHEA:30136"/>
    </physiologicalReaction>
</comment>
<evidence type="ECO:0000256" key="8">
    <source>
        <dbReference type="ARBA" id="ARBA00022990"/>
    </source>
</evidence>
<dbReference type="SUPFAM" id="SSF54637">
    <property type="entry name" value="Thioesterase/thiol ester dehydrase-isomerase"/>
    <property type="match status" value="1"/>
</dbReference>
<sequence>ILQARMVARKYLDVVKMFLTMEKGSKSFSSITNTCRVLKADEGKVSVEFEVDDRMANHFGTLHGGCSATMVDAITTGALMATPRGIAGESIDLHMTYLAAAKLGDTVQLDAEVIRVGKSITFTKAALYRKPDMSLIATGLHTKAFPAHA</sequence>
<dbReference type="InterPro" id="IPR003736">
    <property type="entry name" value="PAAI_dom"/>
</dbReference>
<dbReference type="GO" id="GO:0005634">
    <property type="term" value="C:nucleus"/>
    <property type="evidence" value="ECO:0007669"/>
    <property type="project" value="UniProtKB-SubCell"/>
</dbReference>
<evidence type="ECO:0000256" key="16">
    <source>
        <dbReference type="ARBA" id="ARBA00050199"/>
    </source>
</evidence>
<dbReference type="NCBIfam" id="TIGR00369">
    <property type="entry name" value="unchar_dom_1"/>
    <property type="match status" value="1"/>
</dbReference>
<organism evidence="25 26">
    <name type="scientific">Pristionchus mayeri</name>
    <dbReference type="NCBI Taxonomy" id="1317129"/>
    <lineage>
        <taxon>Eukaryota</taxon>
        <taxon>Metazoa</taxon>
        <taxon>Ecdysozoa</taxon>
        <taxon>Nematoda</taxon>
        <taxon>Chromadorea</taxon>
        <taxon>Rhabditida</taxon>
        <taxon>Rhabditina</taxon>
        <taxon>Diplogasteromorpha</taxon>
        <taxon>Diplogasteroidea</taxon>
        <taxon>Neodiplogasteridae</taxon>
        <taxon>Pristionchus</taxon>
    </lineage>
</organism>
<feature type="domain" description="Thioesterase" evidence="24">
    <location>
        <begin position="59"/>
        <end position="134"/>
    </location>
</feature>
<evidence type="ECO:0000256" key="4">
    <source>
        <dbReference type="ARBA" id="ARBA00004514"/>
    </source>
</evidence>
<dbReference type="PANTHER" id="PTHR21660:SF59">
    <property type="entry name" value="THIOESTERASE DOMAIN-CONTAINING PROTEIN"/>
    <property type="match status" value="1"/>
</dbReference>
<evidence type="ECO:0000256" key="19">
    <source>
        <dbReference type="ARBA" id="ARBA00064709"/>
    </source>
</evidence>
<evidence type="ECO:0000256" key="11">
    <source>
        <dbReference type="ARBA" id="ARBA00023212"/>
    </source>
</evidence>
<evidence type="ECO:0000313" key="26">
    <source>
        <dbReference type="Proteomes" id="UP001328107"/>
    </source>
</evidence>
<accession>A0AAN5CHU5</accession>
<evidence type="ECO:0000256" key="21">
    <source>
        <dbReference type="ARBA" id="ARBA00075657"/>
    </source>
</evidence>
<name>A0AAN5CHU5_9BILA</name>
<dbReference type="EMBL" id="BTRK01000004">
    <property type="protein sequence ID" value="GMR44681.1"/>
    <property type="molecule type" value="Genomic_DNA"/>
</dbReference>
<evidence type="ECO:0000256" key="15">
    <source>
        <dbReference type="ARBA" id="ARBA00048074"/>
    </source>
</evidence>
<dbReference type="AlphaFoldDB" id="A0AAN5CHU5"/>
<evidence type="ECO:0000313" key="25">
    <source>
        <dbReference type="EMBL" id="GMR44681.1"/>
    </source>
</evidence>
<evidence type="ECO:0000256" key="9">
    <source>
        <dbReference type="ARBA" id="ARBA00023098"/>
    </source>
</evidence>
<protein>
    <recommendedName>
        <fullName evidence="20">Acyl-coenzyme A thioesterase 13</fullName>
    </recommendedName>
    <alternativeName>
        <fullName evidence="22">Hotdog-fold thioesterase superfamily member 2</fullName>
    </alternativeName>
    <alternativeName>
        <fullName evidence="21">Palmitoyl-CoA hydrolase</fullName>
    </alternativeName>
    <alternativeName>
        <fullName evidence="23">Thioesterase superfamily member 2</fullName>
    </alternativeName>
</protein>
<reference evidence="26" key="1">
    <citation type="submission" date="2022-10" db="EMBL/GenBank/DDBJ databases">
        <title>Genome assembly of Pristionchus species.</title>
        <authorList>
            <person name="Yoshida K."/>
            <person name="Sommer R.J."/>
        </authorList>
    </citation>
    <scope>NUCLEOTIDE SEQUENCE [LARGE SCALE GENOMIC DNA]</scope>
    <source>
        <strain evidence="26">RS5460</strain>
    </source>
</reference>
<keyword evidence="26" id="KW-1185">Reference proteome</keyword>
<keyword evidence="11" id="KW-0206">Cytoskeleton</keyword>
<comment type="function">
    <text evidence="18">Catalyzes the hydrolysis of acyl-CoAs into free fatty acids and coenzyme A (CoASH), regulating their respective intracellular levels. Has acyl-CoA thioesterase activity towards medium (C12) and long-chain (C18) fatty acyl-CoA substrates. Can also hydrolyze 3-hydroxyphenylacetyl-CoA and 3,4-dihydroxyphenylacetyl-CoA (in vitro). May play a role in controlling adaptive thermogenesis.</text>
</comment>